<name>A0ACC5R212_9HYPH</name>
<gene>
    <name evidence="1" type="ORF">JHL16_09980</name>
</gene>
<dbReference type="Proteomes" id="UP000616151">
    <property type="component" value="Unassembled WGS sequence"/>
</dbReference>
<keyword evidence="2" id="KW-1185">Reference proteome</keyword>
<comment type="caution">
    <text evidence="1">The sequence shown here is derived from an EMBL/GenBank/DDBJ whole genome shotgun (WGS) entry which is preliminary data.</text>
</comment>
<sequence>MQKSLLLLSAAMLLSACAGRYGNDEPSYQQCVSLARQEGQVIKYIDTTLQYRKKHHPGPEVEAELDRARAERKEIHSERRALGCI</sequence>
<evidence type="ECO:0000313" key="2">
    <source>
        <dbReference type="Proteomes" id="UP000616151"/>
    </source>
</evidence>
<organism evidence="1 2">
    <name type="scientific">Taklimakanibacter albus</name>
    <dbReference type="NCBI Taxonomy" id="2800327"/>
    <lineage>
        <taxon>Bacteria</taxon>
        <taxon>Pseudomonadati</taxon>
        <taxon>Pseudomonadota</taxon>
        <taxon>Alphaproteobacteria</taxon>
        <taxon>Hyphomicrobiales</taxon>
        <taxon>Aestuariivirgaceae</taxon>
        <taxon>Taklimakanibacter</taxon>
    </lineage>
</organism>
<accession>A0ACC5R212</accession>
<dbReference type="EMBL" id="JAENHL010000006">
    <property type="protein sequence ID" value="MBK1866682.1"/>
    <property type="molecule type" value="Genomic_DNA"/>
</dbReference>
<proteinExistence type="predicted"/>
<protein>
    <submittedName>
        <fullName evidence="1">Uncharacterized protein</fullName>
    </submittedName>
</protein>
<evidence type="ECO:0000313" key="1">
    <source>
        <dbReference type="EMBL" id="MBK1866682.1"/>
    </source>
</evidence>
<reference evidence="1" key="1">
    <citation type="submission" date="2021-01" db="EMBL/GenBank/DDBJ databases">
        <authorList>
            <person name="Sun Q."/>
        </authorList>
    </citation>
    <scope>NUCLEOTIDE SEQUENCE</scope>
    <source>
        <strain evidence="1">YIM B02566</strain>
    </source>
</reference>